<evidence type="ECO:0000256" key="6">
    <source>
        <dbReference type="ARBA" id="ARBA00022840"/>
    </source>
</evidence>
<sequence>MLVSLTLHQFALIDQHELSVAEGFNVITGETGAGKSLLLDALSLCVGERADSAMVRHGAAHADIYAQFDVENNSVVAEWFTKNDRPLEEPEVLIRRQLSNTGRSKAWLNGSPVSLAELKSLGTLLVNIHSQHAQQALLKPQFVVQWLDEMAQITPLANQTASSYQAFQQLKRRADDIASREAQRQDRIQLLQSQLADIAPLLAVDYAEVESEHEELSNIEALMQEASHGLHLLDNDIDEPDVMTLLGQVIKLCDNQVGVSQTFEQASEQLHLAQQQIIEVTALLSDYAEQQLPDPERLQTLDNLISLGHRLSRKHSLPASDLIDEAKGWEAQLEQLENEPSSDAMAAQIEQAWQDYLALATQLNKERTKAAPIISKQLIKQLQPLALPNARCEFVFTKKTEPSQYNAQGCFDIDLLFSANVGMPMQPLHKIASGGELSRMALVMQVLQATNADNNAAKPMLVFDEVDVGISGGTAQVVGELLRSLGQTQQLLAITHQAQVAAQAHQHILVQKHHQEQTESELLILTNSAQVDELARMSGGVIITDVTRDHARSLLSDVK</sequence>
<dbReference type="InterPro" id="IPR003395">
    <property type="entry name" value="RecF/RecN/SMC_N"/>
</dbReference>
<dbReference type="PIRSF" id="PIRSF003128">
    <property type="entry name" value="RecN"/>
    <property type="match status" value="1"/>
</dbReference>
<proteinExistence type="inferred from homology"/>
<feature type="domain" description="RecF/RecN/SMC N-terminal" evidence="10">
    <location>
        <begin position="2"/>
        <end position="517"/>
    </location>
</feature>
<evidence type="ECO:0000259" key="10">
    <source>
        <dbReference type="Pfam" id="PF02463"/>
    </source>
</evidence>
<evidence type="ECO:0000256" key="9">
    <source>
        <dbReference type="PIRNR" id="PIRNR003128"/>
    </source>
</evidence>
<evidence type="ECO:0000256" key="4">
    <source>
        <dbReference type="ARBA" id="ARBA00022741"/>
    </source>
</evidence>
<evidence type="ECO:0000256" key="2">
    <source>
        <dbReference type="ARBA" id="ARBA00009441"/>
    </source>
</evidence>
<keyword evidence="4" id="KW-0547">Nucleotide-binding</keyword>
<keyword evidence="7 9" id="KW-0234">DNA repair</keyword>
<dbReference type="PANTHER" id="PTHR11059:SF0">
    <property type="entry name" value="DNA REPAIR PROTEIN RECN"/>
    <property type="match status" value="1"/>
</dbReference>
<dbReference type="InterPro" id="IPR027417">
    <property type="entry name" value="P-loop_NTPase"/>
</dbReference>
<evidence type="ECO:0000256" key="7">
    <source>
        <dbReference type="ARBA" id="ARBA00023204"/>
    </source>
</evidence>
<reference evidence="11 12" key="1">
    <citation type="submission" date="2024-05" db="EMBL/GenBank/DDBJ databases">
        <title>Genome sequencing of Marine Estuary Bacteria, Pseudoalteromonas distincta strain FA, Psychrobacter proteolyticus strain EA, and Shewanella baltica strain CA.</title>
        <authorList>
            <person name="Dieffenbach S.A."/>
            <person name="Maclea K.S."/>
        </authorList>
    </citation>
    <scope>NUCLEOTIDE SEQUENCE [LARGE SCALE GENOMIC DNA]</scope>
    <source>
        <strain evidence="11 12">EA</strain>
    </source>
</reference>
<comment type="caution">
    <text evidence="11">The sequence shown here is derived from an EMBL/GenBank/DDBJ whole genome shotgun (WGS) entry which is preliminary data.</text>
</comment>
<evidence type="ECO:0000256" key="3">
    <source>
        <dbReference type="ARBA" id="ARBA00021315"/>
    </source>
</evidence>
<dbReference type="CDD" id="cd03241">
    <property type="entry name" value="ABC_RecN"/>
    <property type="match status" value="1"/>
</dbReference>
<evidence type="ECO:0000256" key="8">
    <source>
        <dbReference type="ARBA" id="ARBA00033408"/>
    </source>
</evidence>
<dbReference type="SUPFAM" id="SSF52540">
    <property type="entry name" value="P-loop containing nucleoside triphosphate hydrolases"/>
    <property type="match status" value="1"/>
</dbReference>
<dbReference type="EMBL" id="JBDLOB010000002">
    <property type="protein sequence ID" value="MEN8625408.1"/>
    <property type="molecule type" value="Genomic_DNA"/>
</dbReference>
<dbReference type="Pfam" id="PF02463">
    <property type="entry name" value="SMC_N"/>
    <property type="match status" value="1"/>
</dbReference>
<keyword evidence="5 9" id="KW-0227">DNA damage</keyword>
<keyword evidence="12" id="KW-1185">Reference proteome</keyword>
<comment type="function">
    <text evidence="1 9">May be involved in recombinational repair of damaged DNA.</text>
</comment>
<evidence type="ECO:0000313" key="11">
    <source>
        <dbReference type="EMBL" id="MEN8625408.1"/>
    </source>
</evidence>
<dbReference type="Gene3D" id="3.40.50.300">
    <property type="entry name" value="P-loop containing nucleotide triphosphate hydrolases"/>
    <property type="match status" value="2"/>
</dbReference>
<keyword evidence="6" id="KW-0067">ATP-binding</keyword>
<gene>
    <name evidence="11" type="primary">recN</name>
    <name evidence="11" type="ORF">ABFV72_05240</name>
</gene>
<organism evidence="11 12">
    <name type="scientific">Psychrobacter proteolyticus</name>
    <dbReference type="NCBI Taxonomy" id="147825"/>
    <lineage>
        <taxon>Bacteria</taxon>
        <taxon>Pseudomonadati</taxon>
        <taxon>Pseudomonadota</taxon>
        <taxon>Gammaproteobacteria</taxon>
        <taxon>Moraxellales</taxon>
        <taxon>Moraxellaceae</taxon>
        <taxon>Psychrobacter</taxon>
    </lineage>
</organism>
<evidence type="ECO:0000313" key="12">
    <source>
        <dbReference type="Proteomes" id="UP001414441"/>
    </source>
</evidence>
<accession>A0ABV0D4Y4</accession>
<evidence type="ECO:0000256" key="1">
    <source>
        <dbReference type="ARBA" id="ARBA00003618"/>
    </source>
</evidence>
<dbReference type="NCBIfam" id="NF008121">
    <property type="entry name" value="PRK10869.1"/>
    <property type="match status" value="1"/>
</dbReference>
<dbReference type="Proteomes" id="UP001414441">
    <property type="component" value="Unassembled WGS sequence"/>
</dbReference>
<evidence type="ECO:0000256" key="5">
    <source>
        <dbReference type="ARBA" id="ARBA00022763"/>
    </source>
</evidence>
<dbReference type="NCBIfam" id="TIGR00634">
    <property type="entry name" value="recN"/>
    <property type="match status" value="1"/>
</dbReference>
<dbReference type="PANTHER" id="PTHR11059">
    <property type="entry name" value="DNA REPAIR PROTEIN RECN"/>
    <property type="match status" value="1"/>
</dbReference>
<dbReference type="RefSeq" id="WP_347162699.1">
    <property type="nucleotide sequence ID" value="NZ_JBDLOB010000002.1"/>
</dbReference>
<dbReference type="InterPro" id="IPR004604">
    <property type="entry name" value="DNA_recomb/repair_RecN"/>
</dbReference>
<comment type="similarity">
    <text evidence="2 9">Belongs to the RecN family.</text>
</comment>
<name>A0ABV0D4Y4_9GAMM</name>
<protein>
    <recommendedName>
        <fullName evidence="3 9">DNA repair protein RecN</fullName>
    </recommendedName>
    <alternativeName>
        <fullName evidence="8 9">Recombination protein N</fullName>
    </alternativeName>
</protein>